<evidence type="ECO:0000256" key="2">
    <source>
        <dbReference type="ARBA" id="ARBA00022692"/>
    </source>
</evidence>
<name>A0AAN7TGM3_9PEZI</name>
<keyword evidence="3 6" id="KW-1133">Transmembrane helix</keyword>
<dbReference type="PANTHER" id="PTHR13439:SF0">
    <property type="entry name" value="TOPOISOMERASE I DAMAGE AFFECTED PROTEIN 4"/>
    <property type="match status" value="1"/>
</dbReference>
<evidence type="ECO:0000256" key="5">
    <source>
        <dbReference type="PROSITE-ProRule" id="PRU00205"/>
    </source>
</evidence>
<dbReference type="GO" id="GO:0005783">
    <property type="term" value="C:endoplasmic reticulum"/>
    <property type="evidence" value="ECO:0007669"/>
    <property type="project" value="TreeGrafter"/>
</dbReference>
<dbReference type="PANTHER" id="PTHR13439">
    <property type="entry name" value="CT120 PROTEIN"/>
    <property type="match status" value="1"/>
</dbReference>
<feature type="transmembrane region" description="Helical" evidence="6">
    <location>
        <begin position="165"/>
        <end position="183"/>
    </location>
</feature>
<feature type="transmembrane region" description="Helical" evidence="6">
    <location>
        <begin position="235"/>
        <end position="256"/>
    </location>
</feature>
<dbReference type="GO" id="GO:0016020">
    <property type="term" value="C:membrane"/>
    <property type="evidence" value="ECO:0007669"/>
    <property type="project" value="UniProtKB-SubCell"/>
</dbReference>
<feature type="domain" description="TLC" evidence="7">
    <location>
        <begin position="63"/>
        <end position="268"/>
    </location>
</feature>
<dbReference type="GO" id="GO:0055088">
    <property type="term" value="P:lipid homeostasis"/>
    <property type="evidence" value="ECO:0007669"/>
    <property type="project" value="TreeGrafter"/>
</dbReference>
<dbReference type="EMBL" id="JAVRRL010000010">
    <property type="protein sequence ID" value="KAK5115949.1"/>
    <property type="molecule type" value="Genomic_DNA"/>
</dbReference>
<dbReference type="InterPro" id="IPR006634">
    <property type="entry name" value="TLC-dom"/>
</dbReference>
<keyword evidence="2 5" id="KW-0812">Transmembrane</keyword>
<evidence type="ECO:0000313" key="9">
    <source>
        <dbReference type="Proteomes" id="UP001310890"/>
    </source>
</evidence>
<dbReference type="Pfam" id="PF03798">
    <property type="entry name" value="TRAM_LAG1_CLN8"/>
    <property type="match status" value="1"/>
</dbReference>
<comment type="subcellular location">
    <subcellularLocation>
        <location evidence="1">Membrane</location>
        <topology evidence="1">Multi-pass membrane protein</topology>
    </subcellularLocation>
</comment>
<dbReference type="Proteomes" id="UP001310890">
    <property type="component" value="Unassembled WGS sequence"/>
</dbReference>
<evidence type="ECO:0000256" key="3">
    <source>
        <dbReference type="ARBA" id="ARBA00022989"/>
    </source>
</evidence>
<dbReference type="SMART" id="SM00724">
    <property type="entry name" value="TLC"/>
    <property type="match status" value="1"/>
</dbReference>
<sequence length="275" mass="30943">MPTLTTATPWAVGIANRLQLRTFPLHASQILTTAGTYYGLYSIIAPAISRTLAPKIYNDLSKESRANWDARAVGFVQAAFISYQALSVILTDPSRPGATTAHQRLWDYSTRTGEVQAYAAGYFLWDLYVTTRYMSQTGPSAAAHAFCGLLITMLGFRPFANYYGVNFILYNLSTPFLNVHWLLDKLGKTGSNLQLVNGIALISTFFSARLVWGSYQTWLLSRDMYEAWQSGPVPQLLFATYLLSNTTLTCLNFYWFGKMLQALRRRFDPKDDTRG</sequence>
<accession>A0AAN7TGM3</accession>
<keyword evidence="4 5" id="KW-0472">Membrane</keyword>
<protein>
    <recommendedName>
        <fullName evidence="7">TLC domain-containing protein</fullName>
    </recommendedName>
</protein>
<dbReference type="PROSITE" id="PS50922">
    <property type="entry name" value="TLC"/>
    <property type="match status" value="1"/>
</dbReference>
<dbReference type="GO" id="GO:0006508">
    <property type="term" value="P:proteolysis"/>
    <property type="evidence" value="ECO:0007669"/>
    <property type="project" value="InterPro"/>
</dbReference>
<reference evidence="8" key="1">
    <citation type="submission" date="2023-08" db="EMBL/GenBank/DDBJ databases">
        <title>Black Yeasts Isolated from many extreme environments.</title>
        <authorList>
            <person name="Coleine C."/>
            <person name="Stajich J.E."/>
            <person name="Selbmann L."/>
        </authorList>
    </citation>
    <scope>NUCLEOTIDE SEQUENCE</scope>
    <source>
        <strain evidence="8">CCFEE 5401</strain>
    </source>
</reference>
<dbReference type="InterPro" id="IPR050846">
    <property type="entry name" value="TLCD"/>
</dbReference>
<evidence type="ECO:0000313" key="8">
    <source>
        <dbReference type="EMBL" id="KAK5115949.1"/>
    </source>
</evidence>
<dbReference type="AlphaFoldDB" id="A0AAN7TGM3"/>
<evidence type="ECO:0000259" key="7">
    <source>
        <dbReference type="PROSITE" id="PS50922"/>
    </source>
</evidence>
<organism evidence="8 9">
    <name type="scientific">Meristemomyces frigidus</name>
    <dbReference type="NCBI Taxonomy" id="1508187"/>
    <lineage>
        <taxon>Eukaryota</taxon>
        <taxon>Fungi</taxon>
        <taxon>Dikarya</taxon>
        <taxon>Ascomycota</taxon>
        <taxon>Pezizomycotina</taxon>
        <taxon>Dothideomycetes</taxon>
        <taxon>Dothideomycetidae</taxon>
        <taxon>Mycosphaerellales</taxon>
        <taxon>Teratosphaeriaceae</taxon>
        <taxon>Meristemomyces</taxon>
    </lineage>
</organism>
<feature type="transmembrane region" description="Helical" evidence="6">
    <location>
        <begin position="195"/>
        <end position="215"/>
    </location>
</feature>
<dbReference type="InterPro" id="IPR036852">
    <property type="entry name" value="Peptidase_S8/S53_dom_sf"/>
</dbReference>
<proteinExistence type="predicted"/>
<dbReference type="SUPFAM" id="SSF52743">
    <property type="entry name" value="Subtilisin-like"/>
    <property type="match status" value="1"/>
</dbReference>
<dbReference type="GO" id="GO:0004252">
    <property type="term" value="F:serine-type endopeptidase activity"/>
    <property type="evidence" value="ECO:0007669"/>
    <property type="project" value="InterPro"/>
</dbReference>
<evidence type="ECO:0000256" key="4">
    <source>
        <dbReference type="ARBA" id="ARBA00023136"/>
    </source>
</evidence>
<gene>
    <name evidence="8" type="ORF">LTR62_000405</name>
</gene>
<evidence type="ECO:0000256" key="6">
    <source>
        <dbReference type="SAM" id="Phobius"/>
    </source>
</evidence>
<evidence type="ECO:0000256" key="1">
    <source>
        <dbReference type="ARBA" id="ARBA00004141"/>
    </source>
</evidence>
<comment type="caution">
    <text evidence="8">The sequence shown here is derived from an EMBL/GenBank/DDBJ whole genome shotgun (WGS) entry which is preliminary data.</text>
</comment>